<evidence type="ECO:0000256" key="1">
    <source>
        <dbReference type="SAM" id="MobiDB-lite"/>
    </source>
</evidence>
<feature type="compositionally biased region" description="Polar residues" evidence="1">
    <location>
        <begin position="664"/>
        <end position="677"/>
    </location>
</feature>
<feature type="region of interest" description="Disordered" evidence="1">
    <location>
        <begin position="651"/>
        <end position="677"/>
    </location>
</feature>
<organism evidence="2 3">
    <name type="scientific">Dendrothele bispora (strain CBS 962.96)</name>
    <dbReference type="NCBI Taxonomy" id="1314807"/>
    <lineage>
        <taxon>Eukaryota</taxon>
        <taxon>Fungi</taxon>
        <taxon>Dikarya</taxon>
        <taxon>Basidiomycota</taxon>
        <taxon>Agaricomycotina</taxon>
        <taxon>Agaricomycetes</taxon>
        <taxon>Agaricomycetidae</taxon>
        <taxon>Agaricales</taxon>
        <taxon>Agaricales incertae sedis</taxon>
        <taxon>Dendrothele</taxon>
    </lineage>
</organism>
<keyword evidence="3" id="KW-1185">Reference proteome</keyword>
<dbReference type="Proteomes" id="UP000297245">
    <property type="component" value="Unassembled WGS sequence"/>
</dbReference>
<sequence length="976" mass="110003">MPDSIPQMRVPPARTANPTPLLITAVQIVTRTIVITMTKTFCEVWKKDLTSIDVASNGFGMVYARPHQERIGRNMNKSVVLSWNRTTSGRFGRMVLGVLNGWPDPQSGNFDFITPIISRKIDLHSNNLCTPEFNSSPSPATRDTRDTSVHMRLAIVLWKTLLATRRVKYPQNPSAVNCEIPTLIPKWWNILSELVKDNCIIDNHSWDQFHVEKKRRGHTCMENLPRKEMWSTWITVQALIGTTMPLNIPLNDENCPECLKLHERPFGRSEFVKPHVLALWYLTRNTCAQFHHLCAYPEDIWDSPSIYLHYTSHYKVLDLGKSLFNHATLRKLNEWLTVIWSSSNDASTDSTLRKHVGKNLDPTCFWIKFRLNRNENDLEPHWTETQTAISKISSSEYNVGSELDPVEPASWVTAVVLFTLTKIFGLGPLTAQKLVDVTDTCYFDGLFNKTPPLFNTPASKNFHEALKRSGHTCWPEKPWGPNPLTNLYFSAYSLLLDTSNVPAVGCEEREHRTKCAACHANCAFHDLSLVLDDELLGSLQSLSDKDKKGRVKRLIRNLNSPRYQKNLNGFDPLPLNHGDLITLTKKLDSLSNLFQYALDNGKEMDLFDPNDTISLGYGPNIKYSHDCDSESTLEDELQSLSCLTIPIAKPPSMASHSETETETLTSQQFHNSSPNSHQPIVPANTSYEYRSPSLTISGSQKQNNVYAADQISYHAPLPVSFNHLPPLPGSMPQSVPTSLGPQVYPSLQDQSPPVQLLNSLHCNVSPQDATLPGKRALGSSIHLNLSQSTPGEINLHQPENTDLFQQSLPFNLQAGGTYTSTFMLEAGKGHTPKALNGLRVDDMRIKIKEQFLLMLRSHNIDTGDKLPWRNLFKTLEEHKCQFENWPEGIPQPHTQNGIEKAPQNEIKAIYKALCNKEHPLGICRNDGLGCSGGPDLRFVLQDPMVSGSGTKRGRDEQQGEMEERERNRRRTVSSRC</sequence>
<accession>A0A4S8M5F4</accession>
<evidence type="ECO:0000313" key="2">
    <source>
        <dbReference type="EMBL" id="THU97454.1"/>
    </source>
</evidence>
<reference evidence="2 3" key="1">
    <citation type="journal article" date="2019" name="Nat. Ecol. Evol.">
        <title>Megaphylogeny resolves global patterns of mushroom evolution.</title>
        <authorList>
            <person name="Varga T."/>
            <person name="Krizsan K."/>
            <person name="Foldi C."/>
            <person name="Dima B."/>
            <person name="Sanchez-Garcia M."/>
            <person name="Sanchez-Ramirez S."/>
            <person name="Szollosi G.J."/>
            <person name="Szarkandi J.G."/>
            <person name="Papp V."/>
            <person name="Albert L."/>
            <person name="Andreopoulos W."/>
            <person name="Angelini C."/>
            <person name="Antonin V."/>
            <person name="Barry K.W."/>
            <person name="Bougher N.L."/>
            <person name="Buchanan P."/>
            <person name="Buyck B."/>
            <person name="Bense V."/>
            <person name="Catcheside P."/>
            <person name="Chovatia M."/>
            <person name="Cooper J."/>
            <person name="Damon W."/>
            <person name="Desjardin D."/>
            <person name="Finy P."/>
            <person name="Geml J."/>
            <person name="Haridas S."/>
            <person name="Hughes K."/>
            <person name="Justo A."/>
            <person name="Karasinski D."/>
            <person name="Kautmanova I."/>
            <person name="Kiss B."/>
            <person name="Kocsube S."/>
            <person name="Kotiranta H."/>
            <person name="LaButti K.M."/>
            <person name="Lechner B.E."/>
            <person name="Liimatainen K."/>
            <person name="Lipzen A."/>
            <person name="Lukacs Z."/>
            <person name="Mihaltcheva S."/>
            <person name="Morgado L.N."/>
            <person name="Niskanen T."/>
            <person name="Noordeloos M.E."/>
            <person name="Ohm R.A."/>
            <person name="Ortiz-Santana B."/>
            <person name="Ovrebo C."/>
            <person name="Racz N."/>
            <person name="Riley R."/>
            <person name="Savchenko A."/>
            <person name="Shiryaev A."/>
            <person name="Soop K."/>
            <person name="Spirin V."/>
            <person name="Szebenyi C."/>
            <person name="Tomsovsky M."/>
            <person name="Tulloss R.E."/>
            <person name="Uehling J."/>
            <person name="Grigoriev I.V."/>
            <person name="Vagvolgyi C."/>
            <person name="Papp T."/>
            <person name="Martin F.M."/>
            <person name="Miettinen O."/>
            <person name="Hibbett D.S."/>
            <person name="Nagy L.G."/>
        </authorList>
    </citation>
    <scope>NUCLEOTIDE SEQUENCE [LARGE SCALE GENOMIC DNA]</scope>
    <source>
        <strain evidence="2 3">CBS 962.96</strain>
    </source>
</reference>
<feature type="compositionally biased region" description="Basic and acidic residues" evidence="1">
    <location>
        <begin position="952"/>
        <end position="966"/>
    </location>
</feature>
<evidence type="ECO:0000313" key="3">
    <source>
        <dbReference type="Proteomes" id="UP000297245"/>
    </source>
</evidence>
<name>A0A4S8M5F4_DENBC</name>
<protein>
    <submittedName>
        <fullName evidence="2">Uncharacterized protein</fullName>
    </submittedName>
</protein>
<proteinExistence type="predicted"/>
<dbReference type="EMBL" id="ML179155">
    <property type="protein sequence ID" value="THU97454.1"/>
    <property type="molecule type" value="Genomic_DNA"/>
</dbReference>
<dbReference type="OrthoDB" id="3115065at2759"/>
<feature type="region of interest" description="Disordered" evidence="1">
    <location>
        <begin position="942"/>
        <end position="976"/>
    </location>
</feature>
<dbReference type="AlphaFoldDB" id="A0A4S8M5F4"/>
<gene>
    <name evidence="2" type="ORF">K435DRAFT_838607</name>
</gene>
<feature type="compositionally biased region" description="Basic residues" evidence="1">
    <location>
        <begin position="967"/>
        <end position="976"/>
    </location>
</feature>